<evidence type="ECO:0000313" key="3">
    <source>
        <dbReference type="EMBL" id="VTZ79345.1"/>
    </source>
</evidence>
<dbReference type="SUPFAM" id="SSF46579">
    <property type="entry name" value="Prefoldin"/>
    <property type="match status" value="1"/>
</dbReference>
<dbReference type="EMBL" id="LM993665">
    <property type="protein sequence ID" value="VTZ79345.1"/>
    <property type="molecule type" value="Genomic_DNA"/>
</dbReference>
<evidence type="ECO:0000256" key="1">
    <source>
        <dbReference type="SAM" id="Coils"/>
    </source>
</evidence>
<reference evidence="3" key="2">
    <citation type="submission" date="2014-05" db="EMBL/GenBank/DDBJ databases">
        <authorList>
            <person name="Aslett M.A."/>
            <person name="De Silva N."/>
        </authorList>
    </citation>
    <scope>NUCLEOTIDE SEQUENCE</scope>
    <source>
        <strain evidence="3">17X</strain>
    </source>
</reference>
<dbReference type="Proteomes" id="UP000072904">
    <property type="component" value="Chromosome 11"/>
</dbReference>
<sequence length="129" mass="15093">METINDNHLNSLKRLKDISRIIEATLQQNNRIKGILANELYFRKKCEASIETIKNNTDEQECYRKVSKIFIRKPKSVLAKELDEELAEYNKYSPHLVDLRKKLVDKLANLKEQYLQAQEAIEKETSQAA</sequence>
<dbReference type="OrthoDB" id="370430at2759"/>
<dbReference type="VEuPathDB" id="PlasmoDB:PYYM_1107700"/>
<dbReference type="KEGG" id="pyo:PY17X_1106600"/>
<dbReference type="AlphaFoldDB" id="A0A078K8H6"/>
<reference evidence="3" key="4">
    <citation type="submission" date="2019-05" db="EMBL/GenBank/DDBJ databases">
        <authorList>
            <consortium name="Pathogen Informatics"/>
        </authorList>
    </citation>
    <scope>NUCLEOTIDE SEQUENCE</scope>
    <source>
        <strain evidence="3">17X</strain>
    </source>
</reference>
<dbReference type="Gene3D" id="1.10.287.370">
    <property type="match status" value="1"/>
</dbReference>
<evidence type="ECO:0000313" key="5">
    <source>
        <dbReference type="Proteomes" id="UP000072904"/>
    </source>
</evidence>
<reference evidence="4 5" key="1">
    <citation type="journal article" date="2014" name="BMC Biol.">
        <title>A comprehensive evaluation of rodent malaria parasite genomes and gene expression.</title>
        <authorList>
            <person name="Otto T.D."/>
            <person name="Bohme U."/>
            <person name="Jackson A.P."/>
            <person name="Hunt M."/>
            <person name="Franke-Fayard B."/>
            <person name="Hoeijmakers W.A."/>
            <person name="Religa A.A."/>
            <person name="Robertson L."/>
            <person name="Sanders M."/>
            <person name="Ogun S.A."/>
            <person name="Cunningham D."/>
            <person name="Erhart A."/>
            <person name="Billker O."/>
            <person name="Khan S.M."/>
            <person name="Stunnenberg H.G."/>
            <person name="Langhorne J."/>
            <person name="Holder A.A."/>
            <person name="Waters A.P."/>
            <person name="Newbold C.I."/>
            <person name="Pain A."/>
            <person name="Berriman M."/>
            <person name="Janse C.J."/>
        </authorList>
    </citation>
    <scope>NUCLEOTIDE SEQUENCE [LARGE SCALE GENOMIC DNA]</scope>
    <source>
        <strain evidence="3 4">17X</strain>
        <strain evidence="2 5">YM</strain>
    </source>
</reference>
<protein>
    <submittedName>
        <fullName evidence="3">Mediator of RNA polymerase II transcription subunit 11, putative</fullName>
    </submittedName>
</protein>
<keyword evidence="1" id="KW-0175">Coiled coil</keyword>
<name>A0A078K8H6_PLAYE</name>
<dbReference type="VEuPathDB" id="PlasmoDB:Py17XNL_001105477"/>
<dbReference type="RefSeq" id="XP_022812348.1">
    <property type="nucleotide sequence ID" value="XM_022956440.1"/>
</dbReference>
<evidence type="ECO:0000313" key="2">
    <source>
        <dbReference type="EMBL" id="CDU18760.1"/>
    </source>
</evidence>
<dbReference type="InterPro" id="IPR009053">
    <property type="entry name" value="Prefoldin"/>
</dbReference>
<dbReference type="OMA" id="QQECFRK"/>
<dbReference type="GeneID" id="34859959"/>
<organism evidence="3 4">
    <name type="scientific">Plasmodium yoelii</name>
    <dbReference type="NCBI Taxonomy" id="5861"/>
    <lineage>
        <taxon>Eukaryota</taxon>
        <taxon>Sar</taxon>
        <taxon>Alveolata</taxon>
        <taxon>Apicomplexa</taxon>
        <taxon>Aconoidasida</taxon>
        <taxon>Haemosporida</taxon>
        <taxon>Plasmodiidae</taxon>
        <taxon>Plasmodium</taxon>
        <taxon>Plasmodium (Vinckeia)</taxon>
    </lineage>
</organism>
<gene>
    <name evidence="3" type="ORF">PY17X_1106600</name>
    <name evidence="2" type="ORF">PYYM_1107700</name>
</gene>
<reference evidence="2" key="3">
    <citation type="submission" date="2014-05" db="EMBL/GenBank/DDBJ databases">
        <authorList>
            <person name="Aslett A.Martin."/>
            <person name="De Silva Nishadi"/>
        </authorList>
    </citation>
    <scope>NUCLEOTIDE SEQUENCE</scope>
    <source>
        <strain evidence="2">YM</strain>
    </source>
</reference>
<proteinExistence type="predicted"/>
<evidence type="ECO:0000313" key="4">
    <source>
        <dbReference type="Proteomes" id="UP000072874"/>
    </source>
</evidence>
<dbReference type="Proteomes" id="UP000072874">
    <property type="component" value="Chromosome 11"/>
</dbReference>
<dbReference type="EMBL" id="LK934639">
    <property type="protein sequence ID" value="CDU18760.1"/>
    <property type="molecule type" value="Genomic_DNA"/>
</dbReference>
<dbReference type="VEuPathDB" id="PlasmoDB:PY17X_1106600"/>
<feature type="coiled-coil region" evidence="1">
    <location>
        <begin position="100"/>
        <end position="127"/>
    </location>
</feature>
<accession>A0A078K8H6</accession>